<dbReference type="AlphaFoldDB" id="A0AA38I9I8"/>
<evidence type="ECO:0000256" key="1">
    <source>
        <dbReference type="SAM" id="MobiDB-lite"/>
    </source>
</evidence>
<evidence type="ECO:0000313" key="3">
    <source>
        <dbReference type="Proteomes" id="UP001168821"/>
    </source>
</evidence>
<comment type="caution">
    <text evidence="2">The sequence shown here is derived from an EMBL/GenBank/DDBJ whole genome shotgun (WGS) entry which is preliminary data.</text>
</comment>
<evidence type="ECO:0000313" key="2">
    <source>
        <dbReference type="EMBL" id="KAJ3651391.1"/>
    </source>
</evidence>
<organism evidence="2 3">
    <name type="scientific">Zophobas morio</name>
    <dbReference type="NCBI Taxonomy" id="2755281"/>
    <lineage>
        <taxon>Eukaryota</taxon>
        <taxon>Metazoa</taxon>
        <taxon>Ecdysozoa</taxon>
        <taxon>Arthropoda</taxon>
        <taxon>Hexapoda</taxon>
        <taxon>Insecta</taxon>
        <taxon>Pterygota</taxon>
        <taxon>Neoptera</taxon>
        <taxon>Endopterygota</taxon>
        <taxon>Coleoptera</taxon>
        <taxon>Polyphaga</taxon>
        <taxon>Cucujiformia</taxon>
        <taxon>Tenebrionidae</taxon>
        <taxon>Zophobas</taxon>
    </lineage>
</organism>
<reference evidence="2" key="1">
    <citation type="journal article" date="2023" name="G3 (Bethesda)">
        <title>Whole genome assemblies of Zophobas morio and Tenebrio molitor.</title>
        <authorList>
            <person name="Kaur S."/>
            <person name="Stinson S.A."/>
            <person name="diCenzo G.C."/>
        </authorList>
    </citation>
    <scope>NUCLEOTIDE SEQUENCE</scope>
    <source>
        <strain evidence="2">QUZm001</strain>
    </source>
</reference>
<dbReference type="EMBL" id="JALNTZ010000005">
    <property type="protein sequence ID" value="KAJ3651391.1"/>
    <property type="molecule type" value="Genomic_DNA"/>
</dbReference>
<accession>A0AA38I9I8</accession>
<keyword evidence="3" id="KW-1185">Reference proteome</keyword>
<feature type="compositionally biased region" description="Polar residues" evidence="1">
    <location>
        <begin position="27"/>
        <end position="36"/>
    </location>
</feature>
<name>A0AA38I9I8_9CUCU</name>
<proteinExistence type="predicted"/>
<feature type="region of interest" description="Disordered" evidence="1">
    <location>
        <begin position="27"/>
        <end position="48"/>
    </location>
</feature>
<sequence length="183" mass="19797">MLTDPRTVPYESLPLWECPRSTVKMNPTSKCTTSPSFHRIRYTPNPPVQKPVLRNTMGVMYHPSTVSSSDKQMSSVLYFMQITEPCETETQTIVYLAHQSGTFILARRRFSHGGMVLPYVTGSAGAQRGAAAAQQVAAGAAATSDRTQIDDAVINGCRLRVWVADGTGSVVEAVAADDFGANL</sequence>
<protein>
    <submittedName>
        <fullName evidence="2">Uncharacterized protein</fullName>
    </submittedName>
</protein>
<gene>
    <name evidence="2" type="ORF">Zmor_017437</name>
</gene>
<dbReference type="Proteomes" id="UP001168821">
    <property type="component" value="Unassembled WGS sequence"/>
</dbReference>